<accession>A0AAD5JYH0</accession>
<organism evidence="2 3">
    <name type="scientific">Phascolomyces articulosus</name>
    <dbReference type="NCBI Taxonomy" id="60185"/>
    <lineage>
        <taxon>Eukaryota</taxon>
        <taxon>Fungi</taxon>
        <taxon>Fungi incertae sedis</taxon>
        <taxon>Mucoromycota</taxon>
        <taxon>Mucoromycotina</taxon>
        <taxon>Mucoromycetes</taxon>
        <taxon>Mucorales</taxon>
        <taxon>Lichtheimiaceae</taxon>
        <taxon>Phascolomyces</taxon>
    </lineage>
</organism>
<keyword evidence="3" id="KW-1185">Reference proteome</keyword>
<reference evidence="2" key="2">
    <citation type="submission" date="2023-02" db="EMBL/GenBank/DDBJ databases">
        <authorList>
            <consortium name="DOE Joint Genome Institute"/>
            <person name="Mondo S.J."/>
            <person name="Chang Y."/>
            <person name="Wang Y."/>
            <person name="Ahrendt S."/>
            <person name="Andreopoulos W."/>
            <person name="Barry K."/>
            <person name="Beard J."/>
            <person name="Benny G.L."/>
            <person name="Blankenship S."/>
            <person name="Bonito G."/>
            <person name="Cuomo C."/>
            <person name="Desiro A."/>
            <person name="Gervers K.A."/>
            <person name="Hundley H."/>
            <person name="Kuo A."/>
            <person name="LaButti K."/>
            <person name="Lang B.F."/>
            <person name="Lipzen A."/>
            <person name="O'Donnell K."/>
            <person name="Pangilinan J."/>
            <person name="Reynolds N."/>
            <person name="Sandor L."/>
            <person name="Smith M.W."/>
            <person name="Tsang A."/>
            <person name="Grigoriev I.V."/>
            <person name="Stajich J.E."/>
            <person name="Spatafora J.W."/>
        </authorList>
    </citation>
    <scope>NUCLEOTIDE SEQUENCE</scope>
    <source>
        <strain evidence="2">RSA 2281</strain>
    </source>
</reference>
<comment type="caution">
    <text evidence="2">The sequence shown here is derived from an EMBL/GenBank/DDBJ whole genome shotgun (WGS) entry which is preliminary data.</text>
</comment>
<reference evidence="2" key="1">
    <citation type="journal article" date="2022" name="IScience">
        <title>Evolution of zygomycete secretomes and the origins of terrestrial fungal ecologies.</title>
        <authorList>
            <person name="Chang Y."/>
            <person name="Wang Y."/>
            <person name="Mondo S."/>
            <person name="Ahrendt S."/>
            <person name="Andreopoulos W."/>
            <person name="Barry K."/>
            <person name="Beard J."/>
            <person name="Benny G.L."/>
            <person name="Blankenship S."/>
            <person name="Bonito G."/>
            <person name="Cuomo C."/>
            <person name="Desiro A."/>
            <person name="Gervers K.A."/>
            <person name="Hundley H."/>
            <person name="Kuo A."/>
            <person name="LaButti K."/>
            <person name="Lang B.F."/>
            <person name="Lipzen A."/>
            <person name="O'Donnell K."/>
            <person name="Pangilinan J."/>
            <person name="Reynolds N."/>
            <person name="Sandor L."/>
            <person name="Smith M.E."/>
            <person name="Tsang A."/>
            <person name="Grigoriev I.V."/>
            <person name="Stajich J.E."/>
            <person name="Spatafora J.W."/>
        </authorList>
    </citation>
    <scope>NUCLEOTIDE SEQUENCE</scope>
    <source>
        <strain evidence="2">RSA 2281</strain>
    </source>
</reference>
<dbReference type="AlphaFoldDB" id="A0AAD5JYH0"/>
<evidence type="ECO:0000256" key="1">
    <source>
        <dbReference type="SAM" id="Phobius"/>
    </source>
</evidence>
<proteinExistence type="predicted"/>
<dbReference type="EMBL" id="JAIXMP010000045">
    <property type="protein sequence ID" value="KAI9246723.1"/>
    <property type="molecule type" value="Genomic_DNA"/>
</dbReference>
<keyword evidence="1" id="KW-1133">Transmembrane helix</keyword>
<keyword evidence="1" id="KW-0812">Transmembrane</keyword>
<evidence type="ECO:0000313" key="2">
    <source>
        <dbReference type="EMBL" id="KAI9246723.1"/>
    </source>
</evidence>
<dbReference type="Proteomes" id="UP001209540">
    <property type="component" value="Unassembled WGS sequence"/>
</dbReference>
<feature type="transmembrane region" description="Helical" evidence="1">
    <location>
        <begin position="85"/>
        <end position="105"/>
    </location>
</feature>
<gene>
    <name evidence="2" type="ORF">BDA99DRAFT_543197</name>
</gene>
<protein>
    <submittedName>
        <fullName evidence="2">Uncharacterized protein</fullName>
    </submittedName>
</protein>
<sequence>MPSEKLNPPVVHTPAPESIFLELCSRHYLIPTIVEDCPRLEQLLLNISKMKKEVFVVYLALEDNVNHSVLIGRGLDHVLLLCGNFLWTVQSLYLIMYFVSLYITITNNIYNSTGISLGLLDDDDTVKQVTLWTDKITTI</sequence>
<evidence type="ECO:0000313" key="3">
    <source>
        <dbReference type="Proteomes" id="UP001209540"/>
    </source>
</evidence>
<keyword evidence="1" id="KW-0472">Membrane</keyword>
<name>A0AAD5JYH0_9FUNG</name>